<dbReference type="EMBL" id="GBRH01263657">
    <property type="protein sequence ID" value="JAD34238.1"/>
    <property type="molecule type" value="Transcribed_RNA"/>
</dbReference>
<dbReference type="AlphaFoldDB" id="A0A0A8Z988"/>
<reference evidence="1" key="2">
    <citation type="journal article" date="2015" name="Data Brief">
        <title>Shoot transcriptome of the giant reed, Arundo donax.</title>
        <authorList>
            <person name="Barrero R.A."/>
            <person name="Guerrero F.D."/>
            <person name="Moolhuijzen P."/>
            <person name="Goolsby J.A."/>
            <person name="Tidwell J."/>
            <person name="Bellgard S.E."/>
            <person name="Bellgard M.I."/>
        </authorList>
    </citation>
    <scope>NUCLEOTIDE SEQUENCE</scope>
    <source>
        <tissue evidence="1">Shoot tissue taken approximately 20 cm above the soil surface</tissue>
    </source>
</reference>
<sequence length="59" mass="6724">MRFGQQSRNKCFKQLKLVTSCTPLQKDDNFSILEIQSLCNLPTADSAWTSSAEIRLSSW</sequence>
<name>A0A0A8Z988_ARUDO</name>
<organism evidence="1">
    <name type="scientific">Arundo donax</name>
    <name type="common">Giant reed</name>
    <name type="synonym">Donax arundinaceus</name>
    <dbReference type="NCBI Taxonomy" id="35708"/>
    <lineage>
        <taxon>Eukaryota</taxon>
        <taxon>Viridiplantae</taxon>
        <taxon>Streptophyta</taxon>
        <taxon>Embryophyta</taxon>
        <taxon>Tracheophyta</taxon>
        <taxon>Spermatophyta</taxon>
        <taxon>Magnoliopsida</taxon>
        <taxon>Liliopsida</taxon>
        <taxon>Poales</taxon>
        <taxon>Poaceae</taxon>
        <taxon>PACMAD clade</taxon>
        <taxon>Arundinoideae</taxon>
        <taxon>Arundineae</taxon>
        <taxon>Arundo</taxon>
    </lineage>
</organism>
<evidence type="ECO:0000313" key="1">
    <source>
        <dbReference type="EMBL" id="JAD34238.1"/>
    </source>
</evidence>
<reference evidence="1" key="1">
    <citation type="submission" date="2014-09" db="EMBL/GenBank/DDBJ databases">
        <authorList>
            <person name="Magalhaes I.L.F."/>
            <person name="Oliveira U."/>
            <person name="Santos F.R."/>
            <person name="Vidigal T.H.D.A."/>
            <person name="Brescovit A.D."/>
            <person name="Santos A.J."/>
        </authorList>
    </citation>
    <scope>NUCLEOTIDE SEQUENCE</scope>
    <source>
        <tissue evidence="1">Shoot tissue taken approximately 20 cm above the soil surface</tissue>
    </source>
</reference>
<protein>
    <submittedName>
        <fullName evidence="1">Uncharacterized protein</fullName>
    </submittedName>
</protein>
<proteinExistence type="predicted"/>
<accession>A0A0A8Z988</accession>